<dbReference type="SUPFAM" id="SSF52317">
    <property type="entry name" value="Class I glutamine amidotransferase-like"/>
    <property type="match status" value="1"/>
</dbReference>
<organism evidence="2 3">
    <name type="scientific">Sphingomonas naphthae</name>
    <dbReference type="NCBI Taxonomy" id="1813468"/>
    <lineage>
        <taxon>Bacteria</taxon>
        <taxon>Pseudomonadati</taxon>
        <taxon>Pseudomonadota</taxon>
        <taxon>Alphaproteobacteria</taxon>
        <taxon>Sphingomonadales</taxon>
        <taxon>Sphingomonadaceae</taxon>
        <taxon>Sphingomonas</taxon>
    </lineage>
</organism>
<dbReference type="RefSeq" id="WP_273688934.1">
    <property type="nucleotide sequence ID" value="NZ_CP117411.1"/>
</dbReference>
<dbReference type="CDD" id="cd03143">
    <property type="entry name" value="A4_beta-galactosidase_middle_domain"/>
    <property type="match status" value="1"/>
</dbReference>
<dbReference type="InterPro" id="IPR006311">
    <property type="entry name" value="TAT_signal"/>
</dbReference>
<dbReference type="InterPro" id="IPR028212">
    <property type="entry name" value="GHL6"/>
</dbReference>
<dbReference type="SUPFAM" id="SSF51445">
    <property type="entry name" value="(Trans)glycosidases"/>
    <property type="match status" value="1"/>
</dbReference>
<dbReference type="EMBL" id="CP117411">
    <property type="protein sequence ID" value="WCT74137.1"/>
    <property type="molecule type" value="Genomic_DNA"/>
</dbReference>
<dbReference type="InterPro" id="IPR017853">
    <property type="entry name" value="GH"/>
</dbReference>
<dbReference type="PROSITE" id="PS51318">
    <property type="entry name" value="TAT"/>
    <property type="match status" value="1"/>
</dbReference>
<dbReference type="Proteomes" id="UP001220395">
    <property type="component" value="Chromosome"/>
</dbReference>
<dbReference type="Gene3D" id="3.20.20.80">
    <property type="entry name" value="Glycosidases"/>
    <property type="match status" value="1"/>
</dbReference>
<dbReference type="Gene3D" id="3.40.50.880">
    <property type="match status" value="1"/>
</dbReference>
<accession>A0ABY7TLM6</accession>
<sequence>MPAVTRRTMLGGMGLGALAGAGDMAWAFAGKAGSRTEAGWEKQPMRWFQLAFTEDDIGHYDPQFWLDYFREIHADGVCLSAGGGIAFYPTKVAGHGKARGLGDSDPFGEMARACKAMGLRVLARVDSHAMPAEVFAAHPEWAACASDGTPRRHWTAKDLYLTCPYTGYNFDLMVKVIREIVTDYPVDALFGNRVNTLGVCYCNGCRTLYRAATGADIPIDTDPVRPEAQRYWAWSESRIMAMIDLWDRTLARARPNSFFVPGTERRGIVDYDGKALGERLPMVFCDRQARSIDRGLFSTGEQVWGSGRFAKELRAYAFDKPISSIISVGVEEEYRWKDSVQAAPEIRIWAASAIAQGSHPWITKFNAKPFDKSWMPVVASLYQWHHKNERYLRNTANLARIGMVLDLRSPALQGGLKHRRELEEYRLGFYEALLEARVPFDEIDRSCLDADHLRRFRVLVLPNVAMLSDRECQQIREYVLGGGRIVATHTTSLYDETGRMRADFGLADLFGCRFAGTIQERVQNSYLTLRHPSPILAGLEAMPRVIGAAKRVEVVPAGTSYPAPLTLVPSYPDLPMERVFSDTPTTDIPMAYCRDVGKGRVVYLPMDIDRTFAELRHGGHLAILKAMVAWAADETAPMTVEGPGLVDMAYWRQAQSLAAHIVNYNNPMAMAGAYREAIRSGPYTVSLELPLGAEPKGVRLLESDAMPEWRREVGRVIVTVPSILYHEVVAVDLA</sequence>
<dbReference type="InterPro" id="IPR029062">
    <property type="entry name" value="Class_I_gatase-like"/>
</dbReference>
<evidence type="ECO:0000313" key="3">
    <source>
        <dbReference type="Proteomes" id="UP001220395"/>
    </source>
</evidence>
<evidence type="ECO:0000313" key="2">
    <source>
        <dbReference type="EMBL" id="WCT74137.1"/>
    </source>
</evidence>
<keyword evidence="3" id="KW-1185">Reference proteome</keyword>
<name>A0ABY7TLM6_9SPHN</name>
<reference evidence="2 3" key="1">
    <citation type="submission" date="2023-02" db="EMBL/GenBank/DDBJ databases">
        <title>Genome sequence of Sphingomonas naphthae.</title>
        <authorList>
            <person name="Kim S."/>
            <person name="Heo J."/>
            <person name="Kwon S.-W."/>
        </authorList>
    </citation>
    <scope>NUCLEOTIDE SEQUENCE [LARGE SCALE GENOMIC DNA]</scope>
    <source>
        <strain evidence="2 3">KACC 18716</strain>
    </source>
</reference>
<feature type="domain" description="Beta-galactosidase trimerisation" evidence="1">
    <location>
        <begin position="428"/>
        <end position="504"/>
    </location>
</feature>
<proteinExistence type="predicted"/>
<protein>
    <submittedName>
        <fullName evidence="2">Beta-galactosidase trimerization domain-containing protein</fullName>
    </submittedName>
</protein>
<dbReference type="Pfam" id="PF14871">
    <property type="entry name" value="GHL6"/>
    <property type="match status" value="1"/>
</dbReference>
<evidence type="ECO:0000259" key="1">
    <source>
        <dbReference type="Pfam" id="PF08532"/>
    </source>
</evidence>
<dbReference type="InterPro" id="IPR013738">
    <property type="entry name" value="Beta_galactosidase_Trimer"/>
</dbReference>
<gene>
    <name evidence="2" type="ORF">PQ455_02575</name>
</gene>
<dbReference type="Pfam" id="PF08532">
    <property type="entry name" value="Glyco_hydro_42M"/>
    <property type="match status" value="1"/>
</dbReference>